<dbReference type="EMBL" id="JAEHFW010000001">
    <property type="protein sequence ID" value="MBK0379173.1"/>
    <property type="molecule type" value="Genomic_DNA"/>
</dbReference>
<evidence type="ECO:0000256" key="5">
    <source>
        <dbReference type="ARBA" id="ARBA00023136"/>
    </source>
</evidence>
<protein>
    <submittedName>
        <fullName evidence="9">ABC transporter permease</fullName>
    </submittedName>
</protein>
<evidence type="ECO:0000313" key="9">
    <source>
        <dbReference type="EMBL" id="MBK0379173.1"/>
    </source>
</evidence>
<dbReference type="InterPro" id="IPR025857">
    <property type="entry name" value="MacB_PCD"/>
</dbReference>
<feature type="transmembrane region" description="Helical" evidence="6">
    <location>
        <begin position="370"/>
        <end position="396"/>
    </location>
</feature>
<dbReference type="GO" id="GO:0005886">
    <property type="term" value="C:plasma membrane"/>
    <property type="evidence" value="ECO:0007669"/>
    <property type="project" value="UniProtKB-SubCell"/>
</dbReference>
<evidence type="ECO:0000259" key="7">
    <source>
        <dbReference type="Pfam" id="PF02687"/>
    </source>
</evidence>
<feature type="domain" description="MacB-like periplasmic core" evidence="8">
    <location>
        <begin position="505"/>
        <end position="586"/>
    </location>
</feature>
<feature type="transmembrane region" description="Helical" evidence="6">
    <location>
        <begin position="663"/>
        <end position="684"/>
    </location>
</feature>
<dbReference type="Pfam" id="PF02687">
    <property type="entry name" value="FtsX"/>
    <property type="match status" value="2"/>
</dbReference>
<evidence type="ECO:0000259" key="8">
    <source>
        <dbReference type="Pfam" id="PF12704"/>
    </source>
</evidence>
<dbReference type="RefSeq" id="WP_200065610.1">
    <property type="nucleotide sequence ID" value="NZ_JAEHFW010000001.1"/>
</dbReference>
<keyword evidence="5 6" id="KW-0472">Membrane</keyword>
<dbReference type="PANTHER" id="PTHR30572">
    <property type="entry name" value="MEMBRANE COMPONENT OF TRANSPORTER-RELATED"/>
    <property type="match status" value="1"/>
</dbReference>
<evidence type="ECO:0000256" key="1">
    <source>
        <dbReference type="ARBA" id="ARBA00004651"/>
    </source>
</evidence>
<feature type="domain" description="MacB-like periplasmic core" evidence="8">
    <location>
        <begin position="8"/>
        <end position="240"/>
    </location>
</feature>
<organism evidence="9 10">
    <name type="scientific">Mucilaginibacter segetis</name>
    <dbReference type="NCBI Taxonomy" id="2793071"/>
    <lineage>
        <taxon>Bacteria</taxon>
        <taxon>Pseudomonadati</taxon>
        <taxon>Bacteroidota</taxon>
        <taxon>Sphingobacteriia</taxon>
        <taxon>Sphingobacteriales</taxon>
        <taxon>Sphingobacteriaceae</taxon>
        <taxon>Mucilaginibacter</taxon>
    </lineage>
</organism>
<dbReference type="GO" id="GO:0022857">
    <property type="term" value="F:transmembrane transporter activity"/>
    <property type="evidence" value="ECO:0007669"/>
    <property type="project" value="TreeGrafter"/>
</dbReference>
<dbReference type="PANTHER" id="PTHR30572:SF18">
    <property type="entry name" value="ABC-TYPE MACROLIDE FAMILY EXPORT SYSTEM PERMEASE COMPONENT 2"/>
    <property type="match status" value="1"/>
</dbReference>
<feature type="transmembrane region" description="Helical" evidence="6">
    <location>
        <begin position="712"/>
        <end position="731"/>
    </location>
</feature>
<sequence length="783" mass="87483">MHNKFYAIINITGLTLGLVIGIFMLLWVQDEFSFDSFNKNAEKIYKVDIVAGTGISRQIFNNIIAPVATFAKNEIPEVKNAVRITSIGDAPFQYKDKVFFESNFAFTDPSYFSVFDFKLIRGNPKNPFPDINSLVITESTAKKYFGDENPIGKTVIMGQNEPCQVSGVIADYPPNSSFQYHVLLPMARLNYLSYIKNSRSYDGKTIVPSMDADWSNFGFETFLLLKHDVNLKALEKKLQAIHERNKPEDAPVPYLVQPLIKMHLFRADGTDGGYSTVRTLTIVAVMILIIACINYVNLSTARSLLRAKEVSMRKIIGAGKSQLFIQFIIETGVLFIAAAALSLILMFLLLPYFNNFSGKQIAFNLSDTDVWFCILVSFVGTLLASSIYPAMLLSSFEPLKALKGRISGSIGNVNFRRVLVVVQFATSIILIIGTLVISKQLSYIRNKDLGYDKEHVFAFTLRNDMQEHYDAVKNDLLKYPAIVGITHAGRDIVNNGGGATGDNDWDGKPANSNLWFNLIPADEQFIPFFKMDVIQGKNFTGAVADSSHFLINETAAKEMGITDPVGKRLRIQTVNGTIIGVVKDFNFATVHKKIEPIVFRYQLEHCWRVYIKASGKNIQKAIAAAQTQWKLYNNDIPFNYTFLDDSYTKLYSADQKQGDLFKLFSVVAIMISCLGLLGLTTYSAQVKTREIGIRKVLGASIGQIVNMLAKEFILLILLAIIIAIPIAWYSMNSWLRDFAYKINLTWVSFALSGFGVIVIALVTISFQSVKAAMANPVKSLRSE</sequence>
<evidence type="ECO:0000256" key="2">
    <source>
        <dbReference type="ARBA" id="ARBA00022475"/>
    </source>
</evidence>
<keyword evidence="4 6" id="KW-1133">Transmembrane helix</keyword>
<feature type="transmembrane region" description="Helical" evidence="6">
    <location>
        <begin position="323"/>
        <end position="350"/>
    </location>
</feature>
<dbReference type="Proteomes" id="UP000613193">
    <property type="component" value="Unassembled WGS sequence"/>
</dbReference>
<dbReference type="InterPro" id="IPR003838">
    <property type="entry name" value="ABC3_permease_C"/>
</dbReference>
<keyword evidence="2" id="KW-1003">Cell membrane</keyword>
<dbReference type="Pfam" id="PF12704">
    <property type="entry name" value="MacB_PCD"/>
    <property type="match status" value="2"/>
</dbReference>
<gene>
    <name evidence="9" type="ORF">I5M19_07645</name>
</gene>
<feature type="transmembrane region" description="Helical" evidence="6">
    <location>
        <begin position="7"/>
        <end position="28"/>
    </location>
</feature>
<evidence type="ECO:0000256" key="3">
    <source>
        <dbReference type="ARBA" id="ARBA00022692"/>
    </source>
</evidence>
<evidence type="ECO:0000313" key="10">
    <source>
        <dbReference type="Proteomes" id="UP000613193"/>
    </source>
</evidence>
<keyword evidence="3 6" id="KW-0812">Transmembrane</keyword>
<keyword evidence="10" id="KW-1185">Reference proteome</keyword>
<comment type="caution">
    <text evidence="9">The sequence shown here is derived from an EMBL/GenBank/DDBJ whole genome shotgun (WGS) entry which is preliminary data.</text>
</comment>
<comment type="subcellular location">
    <subcellularLocation>
        <location evidence="1">Cell membrane</location>
        <topology evidence="1">Multi-pass membrane protein</topology>
    </subcellularLocation>
</comment>
<feature type="transmembrane region" description="Helical" evidence="6">
    <location>
        <begin position="280"/>
        <end position="298"/>
    </location>
</feature>
<evidence type="ECO:0000256" key="4">
    <source>
        <dbReference type="ARBA" id="ARBA00022989"/>
    </source>
</evidence>
<feature type="transmembrane region" description="Helical" evidence="6">
    <location>
        <begin position="743"/>
        <end position="766"/>
    </location>
</feature>
<name>A0A934PR08_9SPHI</name>
<evidence type="ECO:0000256" key="6">
    <source>
        <dbReference type="SAM" id="Phobius"/>
    </source>
</evidence>
<dbReference type="AlphaFoldDB" id="A0A934PR08"/>
<accession>A0A934PR08</accession>
<feature type="domain" description="ABC3 transporter permease C-terminal" evidence="7">
    <location>
        <begin position="663"/>
        <end position="775"/>
    </location>
</feature>
<feature type="transmembrane region" description="Helical" evidence="6">
    <location>
        <begin position="417"/>
        <end position="437"/>
    </location>
</feature>
<proteinExistence type="predicted"/>
<feature type="domain" description="ABC3 transporter permease C-terminal" evidence="7">
    <location>
        <begin position="282"/>
        <end position="397"/>
    </location>
</feature>
<reference evidence="9" key="1">
    <citation type="submission" date="2020-12" db="EMBL/GenBank/DDBJ databases">
        <title>Bacterial novel species Mucilaginibacter sp. SD-g isolated from soil.</title>
        <authorList>
            <person name="Jung H.-Y."/>
        </authorList>
    </citation>
    <scope>NUCLEOTIDE SEQUENCE</scope>
    <source>
        <strain evidence="9">SD-g</strain>
    </source>
</reference>
<dbReference type="InterPro" id="IPR050250">
    <property type="entry name" value="Macrolide_Exporter_MacB"/>
</dbReference>